<evidence type="ECO:0000256" key="5">
    <source>
        <dbReference type="SAM" id="MobiDB-lite"/>
    </source>
</evidence>
<proteinExistence type="predicted"/>
<name>A0A0S0WNE9_DROME</name>
<dbReference type="PROSITE" id="PS50808">
    <property type="entry name" value="ZF_BED"/>
    <property type="match status" value="1"/>
</dbReference>
<reference evidence="7 9" key="7">
    <citation type="journal article" date="2007" name="Science">
        <title>The Release 5.1 annotation of Drosophila melanogaster heterochromatin.</title>
        <authorList>
            <person name="Smith C.D."/>
            <person name="Shu S."/>
            <person name="Mungall C.J."/>
            <person name="Karpen G.H."/>
        </authorList>
    </citation>
    <scope>NUCLEOTIDE SEQUENCE [LARGE SCALE GENOMIC DNA]</scope>
    <source>
        <strain evidence="9">Berkeley</strain>
    </source>
</reference>
<reference evidence="7 9" key="5">
    <citation type="journal article" date="2002" name="Genome Biol.">
        <title>Heterochromatic sequences in a Drosophila whole-genome shotgun assembly.</title>
        <authorList>
            <person name="Hoskins R.A."/>
            <person name="Smith C.D."/>
            <person name="Carlson J.W."/>
            <person name="Carvalho A.B."/>
            <person name="Halpern A."/>
            <person name="Kaminker J.S."/>
            <person name="Kennedy C."/>
            <person name="Mungall C.J."/>
            <person name="Sullivan B.A."/>
            <person name="Sutton G.G."/>
            <person name="Yasuhara J.C."/>
            <person name="Wakimoto B.T."/>
            <person name="Myers E.W."/>
            <person name="Celniker S.E."/>
            <person name="Rubin G.M."/>
            <person name="Karpen G.H."/>
        </authorList>
    </citation>
    <scope>NUCLEOTIDE SEQUENCE [LARGE SCALE GENOMIC DNA]</scope>
    <source>
        <strain evidence="9">Berkeley</strain>
    </source>
</reference>
<evidence type="ECO:0000313" key="7">
    <source>
        <dbReference type="EMBL" id="ALI30474.1"/>
    </source>
</evidence>
<dbReference type="InterPro" id="IPR026095">
    <property type="entry name" value="Myb/SANT-like_DNA-bd_dom_prot"/>
</dbReference>
<dbReference type="GO" id="GO:0003677">
    <property type="term" value="F:DNA binding"/>
    <property type="evidence" value="ECO:0007669"/>
    <property type="project" value="InterPro"/>
</dbReference>
<organism evidence="7 9">
    <name type="scientific">Drosophila melanogaster</name>
    <name type="common">Fruit fly</name>
    <dbReference type="NCBI Taxonomy" id="7227"/>
    <lineage>
        <taxon>Eukaryota</taxon>
        <taxon>Metazoa</taxon>
        <taxon>Ecdysozoa</taxon>
        <taxon>Arthropoda</taxon>
        <taxon>Hexapoda</taxon>
        <taxon>Insecta</taxon>
        <taxon>Pterygota</taxon>
        <taxon>Neoptera</taxon>
        <taxon>Endopterygota</taxon>
        <taxon>Diptera</taxon>
        <taxon>Brachycera</taxon>
        <taxon>Muscomorpha</taxon>
        <taxon>Ephydroidea</taxon>
        <taxon>Drosophilidae</taxon>
        <taxon>Drosophila</taxon>
        <taxon>Sophophora</taxon>
    </lineage>
</organism>
<evidence type="ECO:0000313" key="9">
    <source>
        <dbReference type="Proteomes" id="UP000000803"/>
    </source>
</evidence>
<reference evidence="7 9" key="1">
    <citation type="journal article" date="2000" name="Science">
        <title>The genome sequence of Drosophila melanogaster.</title>
        <authorList>
            <person name="Adams M.D."/>
            <person name="Celniker S.E."/>
            <person name="Holt R.A."/>
            <person name="Evans C.A."/>
            <person name="Gocayne J.D."/>
            <person name="Amanatides P.G."/>
            <person name="Scherer S.E."/>
            <person name="Li P.W."/>
            <person name="Hoskins R.A."/>
            <person name="Galle R.F."/>
            <person name="George R.A."/>
            <person name="Lewis S.E."/>
            <person name="Richards S."/>
            <person name="Ashburner M."/>
            <person name="Henderson S.N."/>
            <person name="Sutton G.G."/>
            <person name="Wortman J.R."/>
            <person name="Yandell M.D."/>
            <person name="Zhang Q."/>
            <person name="Chen L.X."/>
            <person name="Brandon R.C."/>
            <person name="Rogers Y.H."/>
            <person name="Blazej R.G."/>
            <person name="Champe M."/>
            <person name="Pfeiffer B.D."/>
            <person name="Wan K.H."/>
            <person name="Doyle C."/>
            <person name="Baxter E.G."/>
            <person name="Helt G."/>
            <person name="Nelson C.R."/>
            <person name="Gabor G.L."/>
            <person name="Abril J.F."/>
            <person name="Agbayani A."/>
            <person name="An H.J."/>
            <person name="Andrews-Pfannkoch C."/>
            <person name="Baldwin D."/>
            <person name="Ballew R.M."/>
            <person name="Basu A."/>
            <person name="Baxendale J."/>
            <person name="Bayraktaroglu L."/>
            <person name="Beasley E.M."/>
            <person name="Beeson K.Y."/>
            <person name="Benos P.V."/>
            <person name="Berman B.P."/>
            <person name="Bhandari D."/>
            <person name="Bolshakov S."/>
            <person name="Borkova D."/>
            <person name="Botchan M.R."/>
            <person name="Bouck J."/>
            <person name="Brokstein P."/>
            <person name="Brottier P."/>
            <person name="Burtis K.C."/>
            <person name="Busam D.A."/>
            <person name="Butler H."/>
            <person name="Cadieu E."/>
            <person name="Center A."/>
            <person name="Chandra I."/>
            <person name="Cherry J.M."/>
            <person name="Cawley S."/>
            <person name="Dahlke C."/>
            <person name="Davenport L.B."/>
            <person name="Davies P."/>
            <person name="de Pablos B."/>
            <person name="Delcher A."/>
            <person name="Deng Z."/>
            <person name="Mays A.D."/>
            <person name="Dew I."/>
            <person name="Dietz S.M."/>
            <person name="Dodson K."/>
            <person name="Doup L.E."/>
            <person name="Downes M."/>
            <person name="Dugan-Rocha S."/>
            <person name="Dunkov B.C."/>
            <person name="Dunn P."/>
            <person name="Durbin K.J."/>
            <person name="Evangelista C.C."/>
            <person name="Ferraz C."/>
            <person name="Ferriera S."/>
            <person name="Fleischmann W."/>
            <person name="Fosler C."/>
            <person name="Gabrielian A.E."/>
            <person name="Garg N.S."/>
            <person name="Gelbart W.M."/>
            <person name="Glasser K."/>
            <person name="Glodek A."/>
            <person name="Gong F."/>
            <person name="Gorrell J.H."/>
            <person name="Gu Z."/>
            <person name="Guan P."/>
            <person name="Harris M."/>
            <person name="Harris N.L."/>
            <person name="Harvey D."/>
            <person name="Heiman T.J."/>
            <person name="Hernandez J.R."/>
            <person name="Houck J."/>
            <person name="Hostin D."/>
            <person name="Houston K.A."/>
            <person name="Howland T.J."/>
            <person name="Wei M.H."/>
            <person name="Ibegwam C."/>
            <person name="Jalali M."/>
            <person name="Kalush F."/>
            <person name="Karpen G.H."/>
            <person name="Ke Z."/>
            <person name="Kennison J.A."/>
            <person name="Ketchum K.A."/>
            <person name="Kimmel B.E."/>
            <person name="Kodira C.D."/>
            <person name="Kraft C."/>
            <person name="Kravitz S."/>
            <person name="Kulp D."/>
            <person name="Lai Z."/>
            <person name="Lasko P."/>
            <person name="Lei Y."/>
            <person name="Levitsky A.A."/>
            <person name="Li J."/>
            <person name="Li Z."/>
            <person name="Liang Y."/>
            <person name="Lin X."/>
            <person name="Liu X."/>
            <person name="Mattei B."/>
            <person name="McIntosh T.C."/>
            <person name="McLeod M.P."/>
            <person name="McPherson D."/>
            <person name="Merkulov G."/>
            <person name="Milshina N.V."/>
            <person name="Mobarry C."/>
            <person name="Morris J."/>
            <person name="Moshrefi A."/>
            <person name="Mount S.M."/>
            <person name="Moy M."/>
            <person name="Murphy B."/>
            <person name="Murphy L."/>
            <person name="Muzny D.M."/>
            <person name="Nelson D.L."/>
            <person name="Nelson D.R."/>
            <person name="Nelson K.A."/>
            <person name="Nixon K."/>
            <person name="Nusskern D.R."/>
            <person name="Pacleb J.M."/>
            <person name="Palazzolo M."/>
            <person name="Pittman G.S."/>
            <person name="Pan S."/>
            <person name="Pollard J."/>
            <person name="Puri V."/>
            <person name="Reese M.G."/>
            <person name="Reinert K."/>
            <person name="Remington K."/>
            <person name="Saunders R.D."/>
            <person name="Scheeler F."/>
            <person name="Shen H."/>
            <person name="Shue B.C."/>
            <person name="Siden-Kiamos I."/>
            <person name="Simpson M."/>
            <person name="Skupski M.P."/>
            <person name="Smith T."/>
            <person name="Spier E."/>
            <person name="Spradling A.C."/>
            <person name="Stapleton M."/>
            <person name="Strong R."/>
            <person name="Sun E."/>
            <person name="Svirskas R."/>
            <person name="Tector C."/>
            <person name="Turner R."/>
            <person name="Venter E."/>
            <person name="Wang A.H."/>
            <person name="Wang X."/>
            <person name="Wang Z.Y."/>
            <person name="Wassarman D.A."/>
            <person name="Weinstock G.M."/>
            <person name="Weissenbach J."/>
            <person name="Williams S.M."/>
            <person name="WoodageT"/>
            <person name="Worley K.C."/>
            <person name="Wu D."/>
            <person name="Yang S."/>
            <person name="Yao Q.A."/>
            <person name="Ye J."/>
            <person name="Yeh R.F."/>
            <person name="Zaveri J.S."/>
            <person name="Zhan M."/>
            <person name="Zhang G."/>
            <person name="Zhao Q."/>
            <person name="Zheng L."/>
            <person name="Zheng X.H."/>
            <person name="Zhong F.N."/>
            <person name="Zhong W."/>
            <person name="Zhou X."/>
            <person name="Zhu S."/>
            <person name="Zhu X."/>
            <person name="Smith H.O."/>
            <person name="Gibbs R.A."/>
            <person name="Myers E.W."/>
            <person name="Rubin G.M."/>
            <person name="Venter J.C."/>
        </authorList>
    </citation>
    <scope>NUCLEOTIDE SEQUENCE [LARGE SCALE GENOMIC DNA]</scope>
    <source>
        <strain evidence="9">Berkeley</strain>
    </source>
</reference>
<dbReference type="VEuPathDB" id="VectorBase:FBgn0036249"/>
<dbReference type="GO" id="GO:0008270">
    <property type="term" value="F:zinc ion binding"/>
    <property type="evidence" value="ECO:0007669"/>
    <property type="project" value="UniProtKB-KW"/>
</dbReference>
<dbReference type="InterPro" id="IPR003656">
    <property type="entry name" value="Znf_BED"/>
</dbReference>
<dbReference type="KEGG" id="dme:Dmel_CG11560"/>
<dbReference type="DNASU" id="39376"/>
<dbReference type="PANTHER" id="PTHR22666:SF3">
    <property type="entry name" value="MYB_SANT-LIKE DNA-BINDING DOMAIN-CONTAINING PROTEIN 1"/>
    <property type="match status" value="1"/>
</dbReference>
<reference evidence="7 9" key="4">
    <citation type="journal article" date="2002" name="Genome Biol.">
        <title>The transposable elements of the Drosophila melanogaster euchromatin: a genomics perspective.</title>
        <authorList>
            <person name="Kaminker J.S."/>
            <person name="Bergman C.M."/>
            <person name="Kronmiller B."/>
            <person name="Carlson J."/>
            <person name="Svirskas R."/>
            <person name="Patel S."/>
            <person name="Frise E."/>
            <person name="Wheeler D.A."/>
            <person name="Lewis S.E."/>
            <person name="Rubin G.M."/>
            <person name="Ashburner M."/>
            <person name="Celniker S.E."/>
        </authorList>
    </citation>
    <scope>NUCLEOTIDE SEQUENCE [LARGE SCALE GENOMIC DNA]</scope>
    <source>
        <strain evidence="9">Berkeley</strain>
    </source>
</reference>
<sequence length="307" mass="35257">MTIRIARRNMFFIHAPEEEKCMEAQLDILMKINSGEYRLVKKNKRSSVWNVYREIARPDGTKLKWRYFCMGCKRVMQSTGGTTSNLRIHKCHVRYIKQNGHLTDGSHSYDHDPAPPASQPSPRVQKPKTRRPTSYSTQCEQFYEVTMDPETQYSDLDDEIEASLEEEQTIILQLKSKRELESSHSRPLLKLFSEENLSTEPEEPEDEIEIVEAEDQVPIELDLCDIQHTTSDAGGEAIEPKPTESVAQFDANAISEAESYAKAWAHAFLRLNEDQKFYAKRSIDELLVLGRLERLSISTVTSLTTNL</sequence>
<dbReference type="SMR" id="A0A0S0WNE9"/>
<dbReference type="BioGRID-ORCS" id="39376">
    <property type="hits" value="0 hits in 1 CRISPR screen"/>
</dbReference>
<dbReference type="EMBL" id="AE014296">
    <property type="protein sequence ID" value="ALI30474.1"/>
    <property type="molecule type" value="Genomic_DNA"/>
</dbReference>
<dbReference type="GO" id="GO:0016604">
    <property type="term" value="C:nuclear body"/>
    <property type="evidence" value="ECO:0000318"/>
    <property type="project" value="GO_Central"/>
</dbReference>
<dbReference type="Proteomes" id="UP000000803">
    <property type="component" value="Chromosome 3L"/>
</dbReference>
<gene>
    <name evidence="7" type="primary">Dmel\CG11560</name>
    <name evidence="7 8" type="ORF">CG11560</name>
    <name evidence="7" type="ORF">Dmel_CG11560</name>
</gene>
<dbReference type="GO" id="GO:0045893">
    <property type="term" value="P:positive regulation of DNA-templated transcription"/>
    <property type="evidence" value="ECO:0000318"/>
    <property type="project" value="GO_Central"/>
</dbReference>
<dbReference type="AGR" id="FB:FBgn0036249"/>
<dbReference type="RefSeq" id="NP_001303392.1">
    <property type="nucleotide sequence ID" value="NM_001316463.1"/>
</dbReference>
<reference evidence="7 9" key="9">
    <citation type="journal article" date="2015" name="G3 (Bethesda)">
        <title>Gene Model Annotations for Drosophila melanogaster: Impact of High-Throughput Data.</title>
        <authorList>
            <consortium name="FlyBase Consortium"/>
            <person name="Matthews B.B."/>
            <person name="Dos Santos G."/>
            <person name="Crosby M.A."/>
            <person name="Emmert D.B."/>
            <person name="St Pierre S.E."/>
            <person name="Gramates L.S."/>
            <person name="Zhou P."/>
            <person name="Schroeder A.J."/>
            <person name="Falls K."/>
            <person name="Strelets V."/>
            <person name="Russo S.M."/>
            <person name="Gelbart W.M."/>
            <person name="null"/>
        </authorList>
    </citation>
    <scope>NUCLEOTIDE SEQUENCE [LARGE SCALE GENOMIC DNA]</scope>
    <source>
        <strain evidence="9">Berkeley</strain>
    </source>
</reference>
<keyword evidence="9" id="KW-1185">Reference proteome</keyword>
<reference evidence="7 9" key="11">
    <citation type="journal article" date="2015" name="Genome Res.">
        <title>The Release 6 reference sequence of the Drosophila melanogaster genome.</title>
        <authorList>
            <person name="Hoskins R.A."/>
            <person name="Carlson J.W."/>
            <person name="Wan K.H."/>
            <person name="Park S."/>
            <person name="Mendez I."/>
            <person name="Galle S.E."/>
            <person name="Booth B.W."/>
            <person name="Pfeiffer B.D."/>
            <person name="George R.A."/>
            <person name="Svirskas R."/>
            <person name="Krzywinski M."/>
            <person name="Schein J."/>
            <person name="Accardo M.C."/>
            <person name="Damia E."/>
            <person name="Messina G."/>
            <person name="Mendez-Lago M."/>
            <person name="de Pablos B."/>
            <person name="Demakova O.V."/>
            <person name="Andreyeva E.N."/>
            <person name="Boldyreva L.V."/>
            <person name="Marra M."/>
            <person name="Carvalho A.B."/>
            <person name="Dimitri P."/>
            <person name="Villasante A."/>
            <person name="Zhimulev I.F."/>
            <person name="Rubin G.M."/>
            <person name="Karpen G.H."/>
            <person name="Celniker S.E."/>
        </authorList>
    </citation>
    <scope>NUCLEOTIDE SEQUENCE [LARGE SCALE GENOMIC DNA]</scope>
    <source>
        <strain evidence="9">Berkeley</strain>
    </source>
</reference>
<dbReference type="OMA" id="KWRYYCL"/>
<dbReference type="PANTHER" id="PTHR22666">
    <property type="entry name" value="MYB_SANT-LIKE DNA-BINDING DOMAIN-CONTAINING PROTEIN 1"/>
    <property type="match status" value="1"/>
</dbReference>
<dbReference type="AlphaFoldDB" id="A0A0S0WNE9"/>
<dbReference type="InParanoid" id="A0A0S0WNE9"/>
<dbReference type="Bgee" id="FBgn0036249">
    <property type="expression patterns" value="Expressed in eye disc (Drosophila) and 47 other cell types or tissues"/>
</dbReference>
<protein>
    <submittedName>
        <fullName evidence="7">Uncharacterized protein, isoform B</fullName>
    </submittedName>
</protein>
<evidence type="ECO:0000259" key="6">
    <source>
        <dbReference type="PROSITE" id="PS50808"/>
    </source>
</evidence>
<feature type="region of interest" description="Disordered" evidence="5">
    <location>
        <begin position="102"/>
        <end position="136"/>
    </location>
</feature>
<evidence type="ECO:0000256" key="1">
    <source>
        <dbReference type="ARBA" id="ARBA00022723"/>
    </source>
</evidence>
<dbReference type="SMART" id="SM00614">
    <property type="entry name" value="ZnF_BED"/>
    <property type="match status" value="1"/>
</dbReference>
<reference evidence="7 9" key="8">
    <citation type="journal article" date="2007" name="Science">
        <title>Sequence finishing and mapping of Drosophila melanogaster heterochromatin.</title>
        <authorList>
            <person name="Hoskins R.A."/>
            <person name="Carlson J.W."/>
            <person name="Kennedy C."/>
            <person name="Acevedo D."/>
            <person name="Evans-Holm M."/>
            <person name="Frise E."/>
            <person name="Wan K.H."/>
            <person name="Park S."/>
            <person name="Mendez-Lago M."/>
            <person name="Rossi F."/>
            <person name="Villasante A."/>
            <person name="Dimitri P."/>
            <person name="Karpen G.H."/>
            <person name="Celniker S.E."/>
        </authorList>
    </citation>
    <scope>NUCLEOTIDE SEQUENCE [LARGE SCALE GENOMIC DNA]</scope>
    <source>
        <strain evidence="9">Berkeley</strain>
    </source>
</reference>
<keyword evidence="3" id="KW-0862">Zinc</keyword>
<dbReference type="FunCoup" id="A0A0S0WNE9">
    <property type="interactions" value="139"/>
</dbReference>
<dbReference type="OrthoDB" id="7881929at2759"/>
<keyword evidence="2 4" id="KW-0863">Zinc-finger</keyword>
<evidence type="ECO:0000256" key="4">
    <source>
        <dbReference type="PROSITE-ProRule" id="PRU00027"/>
    </source>
</evidence>
<evidence type="ECO:0000313" key="8">
    <source>
        <dbReference type="FlyBase" id="FBgn0036249"/>
    </source>
</evidence>
<evidence type="ECO:0000256" key="2">
    <source>
        <dbReference type="ARBA" id="ARBA00022771"/>
    </source>
</evidence>
<keyword evidence="1" id="KW-0479">Metal-binding</keyword>
<accession>A0A0S0WNE9</accession>
<dbReference type="FlyBase" id="FBgn0036249">
    <property type="gene designation" value="CG11560"/>
</dbReference>
<reference evidence="7 9" key="2">
    <citation type="journal article" date="2002" name="Genome Biol.">
        <title>Finishing a whole-genome shotgun: release 3 of the Drosophila melanogaster euchromatic genome sequence.</title>
        <authorList>
            <person name="Celniker S.E."/>
            <person name="Wheeler D.A."/>
            <person name="Kronmiller B."/>
            <person name="Carlson J.W."/>
            <person name="Halpern A."/>
            <person name="Patel S."/>
            <person name="Adams M."/>
            <person name="Champe M."/>
            <person name="Dugan S.P."/>
            <person name="Frise E."/>
            <person name="Hodgson A."/>
            <person name="George R.A."/>
            <person name="Hoskins R.A."/>
            <person name="Laverty T."/>
            <person name="Muzny D.M."/>
            <person name="Nelson C.R."/>
            <person name="Pacleb J.M."/>
            <person name="Park S."/>
            <person name="Pfeiffer B.D."/>
            <person name="Richards S."/>
            <person name="Sodergren E.J."/>
            <person name="Svirskas R."/>
            <person name="Tabor P.E."/>
            <person name="Wan K."/>
            <person name="Stapleton M."/>
            <person name="Sutton G.G."/>
            <person name="Venter C."/>
            <person name="Weinstock G."/>
            <person name="Scherer S.E."/>
            <person name="Myers E.W."/>
            <person name="Gibbs R.A."/>
            <person name="Rubin G.M."/>
        </authorList>
    </citation>
    <scope>NUCLEOTIDE SEQUENCE [LARGE SCALE GENOMIC DNA]</scope>
    <source>
        <strain evidence="9">Berkeley</strain>
    </source>
</reference>
<reference evidence="7 9" key="3">
    <citation type="journal article" date="2002" name="Genome Biol.">
        <title>Annotation of the Drosophila melanogaster euchromatic genome: a systematic review.</title>
        <authorList>
            <person name="Misra S."/>
            <person name="Crosby M.A."/>
            <person name="Mungall C.J."/>
            <person name="Matthews B.B."/>
            <person name="Campbell K.S."/>
            <person name="Hradecky P."/>
            <person name="Huang Y."/>
            <person name="Kaminker J.S."/>
            <person name="Millburn G.H."/>
            <person name="Prochnik S.E."/>
            <person name="Smith C.D."/>
            <person name="Tupy J.L."/>
            <person name="Whitfied E.J."/>
            <person name="Bayraktaroglu L."/>
            <person name="Berman B.P."/>
            <person name="Bettencourt B.R."/>
            <person name="Celniker S.E."/>
            <person name="de Grey A.D."/>
            <person name="Drysdale R.A."/>
            <person name="Harris N.L."/>
            <person name="Richter J."/>
            <person name="Russo S."/>
            <person name="Schroeder A.J."/>
            <person name="Shu S.Q."/>
            <person name="Stapleton M."/>
            <person name="Yamada C."/>
            <person name="Ashburner M."/>
            <person name="Gelbart W.M."/>
            <person name="Rubin G.M."/>
            <person name="Lewis S.E."/>
        </authorList>
    </citation>
    <scope>GENOME REANNOTATION</scope>
    <source>
        <strain evidence="9">Berkeley</strain>
    </source>
</reference>
<evidence type="ECO:0000256" key="3">
    <source>
        <dbReference type="ARBA" id="ARBA00022833"/>
    </source>
</evidence>
<feature type="domain" description="BED-type" evidence="6">
    <location>
        <begin position="43"/>
        <end position="99"/>
    </location>
</feature>
<dbReference type="GeneID" id="39376"/>
<reference evidence="7 9" key="10">
    <citation type="journal article" date="2015" name="G3 (Bethesda)">
        <title>Gene Model Annotations for Drosophila melanogaster: The Rule-Benders.</title>
        <authorList>
            <consortium name="FlyBase Consortium"/>
            <person name="Crosby M.A."/>
            <person name="Gramates L.S."/>
            <person name="Dos Santos G."/>
            <person name="Matthews B.B."/>
            <person name="St Pierre S.E."/>
            <person name="Zhou P."/>
            <person name="Schroeder A.J."/>
            <person name="Falls K."/>
            <person name="Emmert D.B."/>
            <person name="Russo S.M."/>
            <person name="Gelbart W.M."/>
            <person name="null"/>
        </authorList>
    </citation>
    <scope>NUCLEOTIDE SEQUENCE [LARGE SCALE GENOMIC DNA]</scope>
    <source>
        <strain evidence="9">Berkeley</strain>
    </source>
</reference>
<reference evidence="7 9" key="6">
    <citation type="journal article" date="2005" name="PLoS Comput. Biol.">
        <title>Combined evidence annotation of transposable elements in genome sequences.</title>
        <authorList>
            <person name="Quesneville H."/>
            <person name="Bergman C.M."/>
            <person name="Andrieu O."/>
            <person name="Autard D."/>
            <person name="Nouaud D."/>
            <person name="Ashburner M."/>
            <person name="Anxolabehere D."/>
        </authorList>
    </citation>
    <scope>NUCLEOTIDE SEQUENCE [LARGE SCALE GENOMIC DNA]</scope>
    <source>
        <strain evidence="9">Berkeley</strain>
    </source>
</reference>
<dbReference type="ExpressionAtlas" id="A0A0S0WNE9">
    <property type="expression patterns" value="baseline and differential"/>
</dbReference>